<proteinExistence type="predicted"/>
<sequence>MHRILCRGGIQFPPTIITISEKGNFISNVARSYISMKAIFSGMLPCRNSLTFFFTDFLDGYNELRNVCNEKPQYRLKNFQDPYPIQQVAQT</sequence>
<dbReference type="CGD" id="CAL0131136">
    <property type="gene designation" value="CAGL0F04543g"/>
</dbReference>
<dbReference type="InParanoid" id="Q6FUC5"/>
<dbReference type="HOGENOM" id="CLU_2426787_0_0_1"/>
<evidence type="ECO:0000313" key="3">
    <source>
        <dbReference type="Proteomes" id="UP000002428"/>
    </source>
</evidence>
<keyword evidence="3" id="KW-1185">Reference proteome</keyword>
<dbReference type="EMBL" id="CR380952">
    <property type="protein sequence ID" value="CAG59093.1"/>
    <property type="molecule type" value="Genomic_DNA"/>
</dbReference>
<dbReference type="VEuPathDB" id="FungiDB:CAGL0F04543g"/>
<dbReference type="AlphaFoldDB" id="Q6FUC5"/>
<organism evidence="2 3">
    <name type="scientific">Candida glabrata (strain ATCC 2001 / BCRC 20586 / JCM 3761 / NBRC 0622 / NRRL Y-65 / CBS 138)</name>
    <name type="common">Yeast</name>
    <name type="synonym">Nakaseomyces glabratus</name>
    <dbReference type="NCBI Taxonomy" id="284593"/>
    <lineage>
        <taxon>Eukaryota</taxon>
        <taxon>Fungi</taxon>
        <taxon>Dikarya</taxon>
        <taxon>Ascomycota</taxon>
        <taxon>Saccharomycotina</taxon>
        <taxon>Saccharomycetes</taxon>
        <taxon>Saccharomycetales</taxon>
        <taxon>Saccharomycetaceae</taxon>
        <taxon>Nakaseomyces</taxon>
    </lineage>
</organism>
<gene>
    <name evidence="1 2" type="ordered locus">CAGL0F04543g</name>
</gene>
<name>Q6FUC5_CANGA</name>
<evidence type="ECO:0000313" key="1">
    <source>
        <dbReference type="CGD" id="CAL0131136"/>
    </source>
</evidence>
<evidence type="ECO:0000313" key="2">
    <source>
        <dbReference type="EMBL" id="CAG59093.1"/>
    </source>
</evidence>
<accession>Q6FUC5</accession>
<protein>
    <submittedName>
        <fullName evidence="2">Uncharacterized protein</fullName>
    </submittedName>
</protein>
<dbReference type="Proteomes" id="UP000002428">
    <property type="component" value="Chromosome F"/>
</dbReference>
<dbReference type="KEGG" id="cgr:2887970"/>
<reference evidence="2 3" key="1">
    <citation type="journal article" date="2004" name="Nature">
        <title>Genome evolution in yeasts.</title>
        <authorList>
            <consortium name="Genolevures"/>
            <person name="Dujon B."/>
            <person name="Sherman D."/>
            <person name="Fischer G."/>
            <person name="Durrens P."/>
            <person name="Casaregola S."/>
            <person name="Lafontaine I."/>
            <person name="de Montigny J."/>
            <person name="Marck C."/>
            <person name="Neuveglise C."/>
            <person name="Talla E."/>
            <person name="Goffard N."/>
            <person name="Frangeul L."/>
            <person name="Aigle M."/>
            <person name="Anthouard V."/>
            <person name="Babour A."/>
            <person name="Barbe V."/>
            <person name="Barnay S."/>
            <person name="Blanchin S."/>
            <person name="Beckerich J.M."/>
            <person name="Beyne E."/>
            <person name="Bleykasten C."/>
            <person name="Boisrame A."/>
            <person name="Boyer J."/>
            <person name="Cattolico L."/>
            <person name="Confanioleri F."/>
            <person name="de Daruvar A."/>
            <person name="Despons L."/>
            <person name="Fabre E."/>
            <person name="Fairhead C."/>
            <person name="Ferry-Dumazet H."/>
            <person name="Groppi A."/>
            <person name="Hantraye F."/>
            <person name="Hennequin C."/>
            <person name="Jauniaux N."/>
            <person name="Joyet P."/>
            <person name="Kachouri R."/>
            <person name="Kerrest A."/>
            <person name="Koszul R."/>
            <person name="Lemaire M."/>
            <person name="Lesur I."/>
            <person name="Ma L."/>
            <person name="Muller H."/>
            <person name="Nicaud J.M."/>
            <person name="Nikolski M."/>
            <person name="Oztas S."/>
            <person name="Ozier-Kalogeropoulos O."/>
            <person name="Pellenz S."/>
            <person name="Potier S."/>
            <person name="Richard G.F."/>
            <person name="Straub M.L."/>
            <person name="Suleau A."/>
            <person name="Swennene D."/>
            <person name="Tekaia F."/>
            <person name="Wesolowski-Louvel M."/>
            <person name="Westhof E."/>
            <person name="Wirth B."/>
            <person name="Zeniou-Meyer M."/>
            <person name="Zivanovic I."/>
            <person name="Bolotin-Fukuhara M."/>
            <person name="Thierry A."/>
            <person name="Bouchier C."/>
            <person name="Caudron B."/>
            <person name="Scarpelli C."/>
            <person name="Gaillardin C."/>
            <person name="Weissenbach J."/>
            <person name="Wincker P."/>
            <person name="Souciet J.L."/>
        </authorList>
    </citation>
    <scope>NUCLEOTIDE SEQUENCE [LARGE SCALE GENOMIC DNA]</scope>
    <source>
        <strain evidence="3">ATCC 2001 / BCRC 20586 / JCM 3761 / NBRC 0622 / NRRL Y-65 / CBS 138</strain>
    </source>
</reference>
<dbReference type="RefSeq" id="XP_446169.1">
    <property type="nucleotide sequence ID" value="XM_446169.1"/>
</dbReference>